<feature type="transmembrane region" description="Helical" evidence="1">
    <location>
        <begin position="484"/>
        <end position="507"/>
    </location>
</feature>
<dbReference type="PRINTS" id="PR00702">
    <property type="entry name" value="ACRIFLAVINRP"/>
</dbReference>
<dbReference type="Gene3D" id="3.30.70.1430">
    <property type="entry name" value="Multidrug efflux transporter AcrB pore domain"/>
    <property type="match status" value="2"/>
</dbReference>
<feature type="transmembrane region" description="Helical" evidence="1">
    <location>
        <begin position="544"/>
        <end position="562"/>
    </location>
</feature>
<dbReference type="GO" id="GO:0042910">
    <property type="term" value="F:xenobiotic transmembrane transporter activity"/>
    <property type="evidence" value="ECO:0007669"/>
    <property type="project" value="TreeGrafter"/>
</dbReference>
<proteinExistence type="predicted"/>
<feature type="transmembrane region" description="Helical" evidence="1">
    <location>
        <begin position="1003"/>
        <end position="1026"/>
    </location>
</feature>
<keyword evidence="1" id="KW-1133">Transmembrane helix</keyword>
<sequence length="1113" mass="121657">MKNPNNQSYLERLKFDPKLNNSWVARYIGNIRIVLLLVLMIVVLGVASYLDLPRRLNPEIKIPIIMVLTILPGASPEDIESLVTIPLENELKGLSGLDTITSSSRDNVSAITMQFFSSVTQEKAKSDTQNIVDSLSTLPEDAQTPRVNALDFEDQPIWVFALKSTTNDIPSLMRFGRELESNLEEISKVDRVTVTGIETQEVVVEISPEKVSQYGINPLQLSQLIKTAVAAFPAGSVSTAENSFSVTIDPIVEKVSDLRNIRLTVGQQVIRLGDMATVSERSQPNISPSYLANQETAGARVITFSVYKTQTAKIDAAQKEVEAAVTEEITASGNRFAVVSVANSAEEITRQFSDLVGEFRTTILLVFGCLFIFLGLRQAIISSFTVPLTFLSAFVFMNILGMSINFLSLFAFLLALGLLVDDTIVVVSAMTTYFKTNKFTPFETGLLVWRDTIVPIWSTTITTIWSFVPLLLSAGIIGEFIKPIPVVVTVTMISSTAIAVLITLPFMIVLLKPVIARRVLIFVRLFGFTAVALMLFFALTSNPLMPLVLVLFTVTTIIFMRVRKHLGRVTNSLVKKYRLLKTFGAQLKTYSNHGMLDIEVLSEKYYRLILRILASVRARRIVVFGIVLYALLGFVLVPLGLVKNEFFPKVEVDTFYAQVELPAGTTLPVAESEAKQLLEAFRNTSGIEFVVAQVGSGISDFGGVAENSGTLLFTFHLPDKGKRTQSSIELAEVVRHDYKNYAKGKFSIIEQSGGPPAGADVQIQLLGDDLGRLDEYAERLVKKLEVESGVTNVQKSIKPGTSALVFAPSLDKLAASGVDLQTVGMALRTYASGFTLDSVRFGGNGEEEQDVVFRYGSAPPDVHILQSLFVSTQQGAIPISSLGNFKTKANPTVINREAGKRTISVSGAVLPGFSVADKNQQLLKFTEELNLQPGYLWKTGGVNEENAKSIQSIIQAMGVSALLILVTMVIQFKSYRQALIVLLVIPLAVSSVFWIFGLTGTPLSFPALIGVLSLFGIVVTNSMFIVDKINLNQKQGMPFTDAIADAGASRLEPIILTKLATVLGLLPITLADPLWRGLGGAIISGLLIASSIMLLFIPVVYYQWFKGEAKSNY</sequence>
<feature type="transmembrane region" description="Helical" evidence="1">
    <location>
        <begin position="953"/>
        <end position="972"/>
    </location>
</feature>
<feature type="transmembrane region" description="Helical" evidence="1">
    <location>
        <begin position="1055"/>
        <end position="1075"/>
    </location>
</feature>
<feature type="transmembrane region" description="Helical" evidence="1">
    <location>
        <begin position="33"/>
        <end position="50"/>
    </location>
</feature>
<keyword evidence="1" id="KW-0472">Membrane</keyword>
<accession>A0A0G1FD99</accession>
<dbReference type="PATRIC" id="fig|1618436.3.peg.740"/>
<dbReference type="SUPFAM" id="SSF82693">
    <property type="entry name" value="Multidrug efflux transporter AcrB pore domain, PN1, PN2, PC1 and PC2 subdomains"/>
    <property type="match status" value="2"/>
</dbReference>
<dbReference type="InterPro" id="IPR001036">
    <property type="entry name" value="Acrflvin-R"/>
</dbReference>
<dbReference type="SUPFAM" id="SSF82714">
    <property type="entry name" value="Multidrug efflux transporter AcrB TolC docking domain, DN and DC subdomains"/>
    <property type="match status" value="1"/>
</dbReference>
<feature type="transmembrane region" description="Helical" evidence="1">
    <location>
        <begin position="621"/>
        <end position="641"/>
    </location>
</feature>
<evidence type="ECO:0000313" key="2">
    <source>
        <dbReference type="EMBL" id="KKS84838.1"/>
    </source>
</evidence>
<comment type="caution">
    <text evidence="2">The sequence shown here is derived from an EMBL/GenBank/DDBJ whole genome shotgun (WGS) entry which is preliminary data.</text>
</comment>
<dbReference type="Gene3D" id="3.30.70.1440">
    <property type="entry name" value="Multidrug efflux transporter AcrB pore domain"/>
    <property type="match status" value="1"/>
</dbReference>
<feature type="transmembrane region" description="Helical" evidence="1">
    <location>
        <begin position="979"/>
        <end position="997"/>
    </location>
</feature>
<dbReference type="AlphaFoldDB" id="A0A0G1FD99"/>
<dbReference type="Pfam" id="PF00873">
    <property type="entry name" value="ACR_tran"/>
    <property type="match status" value="2"/>
</dbReference>
<dbReference type="SUPFAM" id="SSF82866">
    <property type="entry name" value="Multidrug efflux transporter AcrB transmembrane domain"/>
    <property type="match status" value="2"/>
</dbReference>
<dbReference type="InterPro" id="IPR027463">
    <property type="entry name" value="AcrB_DN_DC_subdom"/>
</dbReference>
<keyword evidence="1" id="KW-0812">Transmembrane</keyword>
<dbReference type="STRING" id="1618436.UV59_C0013G0016"/>
<dbReference type="Gene3D" id="1.20.1640.10">
    <property type="entry name" value="Multidrug efflux transporter AcrB transmembrane domain"/>
    <property type="match status" value="2"/>
</dbReference>
<gene>
    <name evidence="2" type="ORF">UV59_C0013G0016</name>
</gene>
<dbReference type="PANTHER" id="PTHR32063">
    <property type="match status" value="1"/>
</dbReference>
<dbReference type="PANTHER" id="PTHR32063:SF0">
    <property type="entry name" value="SWARMING MOTILITY PROTEIN SWRC"/>
    <property type="match status" value="1"/>
</dbReference>
<feature type="transmembrane region" description="Helical" evidence="1">
    <location>
        <begin position="410"/>
        <end position="434"/>
    </location>
</feature>
<feature type="transmembrane region" description="Helical" evidence="1">
    <location>
        <begin position="454"/>
        <end position="478"/>
    </location>
</feature>
<dbReference type="Gene3D" id="3.30.2090.10">
    <property type="entry name" value="Multidrug efflux transporter AcrB TolC docking domain, DN and DC subdomains"/>
    <property type="match status" value="2"/>
</dbReference>
<name>A0A0G1FD99_9BACT</name>
<feature type="transmembrane region" description="Helical" evidence="1">
    <location>
        <begin position="519"/>
        <end position="538"/>
    </location>
</feature>
<feature type="transmembrane region" description="Helical" evidence="1">
    <location>
        <begin position="359"/>
        <end position="376"/>
    </location>
</feature>
<evidence type="ECO:0000256" key="1">
    <source>
        <dbReference type="SAM" id="Phobius"/>
    </source>
</evidence>
<dbReference type="EMBL" id="LCFB01000013">
    <property type="protein sequence ID" value="KKS84838.1"/>
    <property type="molecule type" value="Genomic_DNA"/>
</dbReference>
<feature type="transmembrane region" description="Helical" evidence="1">
    <location>
        <begin position="1081"/>
        <end position="1102"/>
    </location>
</feature>
<reference evidence="2 3" key="1">
    <citation type="journal article" date="2015" name="Nature">
        <title>rRNA introns, odd ribosomes, and small enigmatic genomes across a large radiation of phyla.</title>
        <authorList>
            <person name="Brown C.T."/>
            <person name="Hug L.A."/>
            <person name="Thomas B.C."/>
            <person name="Sharon I."/>
            <person name="Castelle C.J."/>
            <person name="Singh A."/>
            <person name="Wilkins M.J."/>
            <person name="Williams K.H."/>
            <person name="Banfield J.F."/>
        </authorList>
    </citation>
    <scope>NUCLEOTIDE SEQUENCE [LARGE SCALE GENOMIC DNA]</scope>
</reference>
<dbReference type="Gene3D" id="3.30.70.1320">
    <property type="entry name" value="Multidrug efflux transporter AcrB pore domain like"/>
    <property type="match status" value="1"/>
</dbReference>
<organism evidence="2 3">
    <name type="scientific">Candidatus Gottesmanbacteria bacterium GW2011_GWA1_43_11</name>
    <dbReference type="NCBI Taxonomy" id="1618436"/>
    <lineage>
        <taxon>Bacteria</taxon>
        <taxon>Candidatus Gottesmaniibacteriota</taxon>
    </lineage>
</organism>
<dbReference type="GO" id="GO:0005886">
    <property type="term" value="C:plasma membrane"/>
    <property type="evidence" value="ECO:0007669"/>
    <property type="project" value="TreeGrafter"/>
</dbReference>
<feature type="transmembrane region" description="Helical" evidence="1">
    <location>
        <begin position="383"/>
        <end position="404"/>
    </location>
</feature>
<evidence type="ECO:0000313" key="3">
    <source>
        <dbReference type="Proteomes" id="UP000034543"/>
    </source>
</evidence>
<protein>
    <submittedName>
        <fullName evidence="2">Cation/multidrug efflux pump</fullName>
    </submittedName>
</protein>
<dbReference type="Proteomes" id="UP000034543">
    <property type="component" value="Unassembled WGS sequence"/>
</dbReference>